<dbReference type="EMBL" id="JAVALS010000004">
    <property type="protein sequence ID" value="MDP5227090.1"/>
    <property type="molecule type" value="Genomic_DNA"/>
</dbReference>
<sequence>MSRRFRQVDVFGTSALGGNPVAVVLDAEGLSTEDMVRFTAWTNLSECTFVLPPEDAAADYRVRIFAPGTELPFAGHPTLGTARAWLDAGGVPRTPGVIVQECGVGLVQVRDKDGRLAFTAPELLRGGPVEDAYLQQVTEILGIGPGDVVESRWIDNGPGWVGVLLRDDRAVLDLAPDASRHPGRWDIGVLGPCALGSPDAFEVRAFFTDGAGPLWEDPVTGSLNASGSQWMIDTGRASLPFVNRQGTAMGRDGRIHLSGSAGHPGPDGTLWVGGTATVVFSGEFRG</sequence>
<dbReference type="InterPro" id="IPR003719">
    <property type="entry name" value="Phenazine_PhzF-like"/>
</dbReference>
<dbReference type="Proteomes" id="UP001232725">
    <property type="component" value="Unassembled WGS sequence"/>
</dbReference>
<accession>A0ABT9IPP5</accession>
<comment type="caution">
    <text evidence="1">The sequence shown here is derived from an EMBL/GenBank/DDBJ whole genome shotgun (WGS) entry which is preliminary data.</text>
</comment>
<dbReference type="PANTHER" id="PTHR13774:SF32">
    <property type="entry name" value="ANTISENSE-ENHANCING SEQUENCE 1"/>
    <property type="match status" value="1"/>
</dbReference>
<dbReference type="Gene3D" id="3.10.310.10">
    <property type="entry name" value="Diaminopimelate Epimerase, Chain A, domain 1"/>
    <property type="match status" value="2"/>
</dbReference>
<name>A0ABT9IPP5_9MICC</name>
<dbReference type="SUPFAM" id="SSF54506">
    <property type="entry name" value="Diaminopimelate epimerase-like"/>
    <property type="match status" value="1"/>
</dbReference>
<proteinExistence type="predicted"/>
<reference evidence="1 2" key="1">
    <citation type="submission" date="2023-08" db="EMBL/GenBank/DDBJ databases">
        <title>Arthrobacter horti sp. nov., isolated from forest soil.</title>
        <authorList>
            <person name="Park M."/>
        </authorList>
    </citation>
    <scope>NUCLEOTIDE SEQUENCE [LARGE SCALE GENOMIC DNA]</scope>
    <source>
        <strain evidence="1 2">YJM1</strain>
    </source>
</reference>
<dbReference type="PANTHER" id="PTHR13774">
    <property type="entry name" value="PHENAZINE BIOSYNTHESIS PROTEIN"/>
    <property type="match status" value="1"/>
</dbReference>
<organism evidence="1 2">
    <name type="scientific">Arthrobacter horti</name>
    <dbReference type="NCBI Taxonomy" id="3068273"/>
    <lineage>
        <taxon>Bacteria</taxon>
        <taxon>Bacillati</taxon>
        <taxon>Actinomycetota</taxon>
        <taxon>Actinomycetes</taxon>
        <taxon>Micrococcales</taxon>
        <taxon>Micrococcaceae</taxon>
        <taxon>Arthrobacter</taxon>
    </lineage>
</organism>
<dbReference type="RefSeq" id="WP_305996143.1">
    <property type="nucleotide sequence ID" value="NZ_JAVALS010000004.1"/>
</dbReference>
<protein>
    <submittedName>
        <fullName evidence="1">PhzF family phenazine biosynthesis protein</fullName>
    </submittedName>
</protein>
<dbReference type="Pfam" id="PF02567">
    <property type="entry name" value="PhzC-PhzF"/>
    <property type="match status" value="1"/>
</dbReference>
<keyword evidence="2" id="KW-1185">Reference proteome</keyword>
<evidence type="ECO:0000313" key="2">
    <source>
        <dbReference type="Proteomes" id="UP001232725"/>
    </source>
</evidence>
<dbReference type="NCBIfam" id="TIGR00654">
    <property type="entry name" value="PhzF_family"/>
    <property type="match status" value="1"/>
</dbReference>
<evidence type="ECO:0000313" key="1">
    <source>
        <dbReference type="EMBL" id="MDP5227090.1"/>
    </source>
</evidence>
<dbReference type="PIRSF" id="PIRSF016184">
    <property type="entry name" value="PhzC_PhzF"/>
    <property type="match status" value="1"/>
</dbReference>
<gene>
    <name evidence="1" type="ORF">Q9R02_08005</name>
</gene>